<organism evidence="3 4">
    <name type="scientific">Modestobacter roseus</name>
    <dbReference type="NCBI Taxonomy" id="1181884"/>
    <lineage>
        <taxon>Bacteria</taxon>
        <taxon>Bacillati</taxon>
        <taxon>Actinomycetota</taxon>
        <taxon>Actinomycetes</taxon>
        <taxon>Geodermatophilales</taxon>
        <taxon>Geodermatophilaceae</taxon>
        <taxon>Modestobacter</taxon>
    </lineage>
</organism>
<evidence type="ECO:0008006" key="5">
    <source>
        <dbReference type="Google" id="ProtNLM"/>
    </source>
</evidence>
<reference evidence="3 4" key="1">
    <citation type="submission" date="2019-07" db="EMBL/GenBank/DDBJ databases">
        <title>R&amp;d 2014.</title>
        <authorList>
            <person name="Klenk H.-P."/>
        </authorList>
    </citation>
    <scope>NUCLEOTIDE SEQUENCE [LARGE SCALE GENOMIC DNA]</scope>
    <source>
        <strain evidence="3 4">DSM 45764</strain>
    </source>
</reference>
<name>A0A562ITB8_9ACTN</name>
<feature type="transmembrane region" description="Helical" evidence="2">
    <location>
        <begin position="31"/>
        <end position="48"/>
    </location>
</feature>
<feature type="transmembrane region" description="Helical" evidence="2">
    <location>
        <begin position="332"/>
        <end position="353"/>
    </location>
</feature>
<feature type="transmembrane region" description="Helical" evidence="2">
    <location>
        <begin position="183"/>
        <end position="208"/>
    </location>
</feature>
<dbReference type="Proteomes" id="UP000321490">
    <property type="component" value="Unassembled WGS sequence"/>
</dbReference>
<dbReference type="AlphaFoldDB" id="A0A562ITB8"/>
<proteinExistence type="predicted"/>
<dbReference type="EMBL" id="VLKF01000001">
    <property type="protein sequence ID" value="TWH74188.1"/>
    <property type="molecule type" value="Genomic_DNA"/>
</dbReference>
<keyword evidence="4" id="KW-1185">Reference proteome</keyword>
<sequence length="521" mass="55214">MSTSTADPGAAGAPTGESASSTRLTTSRGDLWWAVPGAVVGALAFWAAHRGLIDDAYITLDYVRNVARDLHWGLIPTEESNAATSPLNVLMLSLSTWLLSFVTGDVRPVLGLGLLTVVLSAAMAVWAARTARHLGVSTAWALAVLAVVFANPFVNSALGLEVLPISAFLMGLTAQAVRGRQVAFGVLAGLLVLTRLDLGVIVAVVYLLTPALRRRRWVAPAVAAAVSLPWYAFSWWHFGSAIPATFVIKTLQESFGDQTFFNGPWTLWAGRGGLPFALAAAPAAIGLVTVLTLLTGGLRRRLAGHLWPVAAIGLGGVAYYVAYSLLGVPPYQWYYVPSTVALGVAGVLGLALALRQVTPISPRGVRWAGPAVTAALLAALAVTSLDGRPLPWQYPVYFGAWALPSEYRDIGAAVHDEIGDGTVLAPPEIGTLAFGCDCSMVDVFSDPGTTLPLIEQRIDQAGPVGRFLLELNFARLDRDREPRDPDHRLVWTQGEVPEGVPSWPTHSPATGPATLYLEPVG</sequence>
<feature type="transmembrane region" description="Helical" evidence="2">
    <location>
        <begin position="109"/>
        <end position="128"/>
    </location>
</feature>
<evidence type="ECO:0000313" key="3">
    <source>
        <dbReference type="EMBL" id="TWH74188.1"/>
    </source>
</evidence>
<evidence type="ECO:0000313" key="4">
    <source>
        <dbReference type="Proteomes" id="UP000321490"/>
    </source>
</evidence>
<feature type="transmembrane region" description="Helical" evidence="2">
    <location>
        <begin position="217"/>
        <end position="238"/>
    </location>
</feature>
<keyword evidence="2" id="KW-0812">Transmembrane</keyword>
<dbReference type="RefSeq" id="WP_153359044.1">
    <property type="nucleotide sequence ID" value="NZ_ML762486.1"/>
</dbReference>
<feature type="transmembrane region" description="Helical" evidence="2">
    <location>
        <begin position="365"/>
        <end position="385"/>
    </location>
</feature>
<protein>
    <recommendedName>
        <fullName evidence="5">4-amino-4-deoxy-L-arabinose transferase-like glycosyltransferase</fullName>
    </recommendedName>
</protein>
<keyword evidence="2" id="KW-0472">Membrane</keyword>
<evidence type="ECO:0000256" key="1">
    <source>
        <dbReference type="SAM" id="MobiDB-lite"/>
    </source>
</evidence>
<accession>A0A562ITB8</accession>
<feature type="region of interest" description="Disordered" evidence="1">
    <location>
        <begin position="1"/>
        <end position="22"/>
    </location>
</feature>
<dbReference type="OrthoDB" id="141050at2"/>
<comment type="caution">
    <text evidence="3">The sequence shown here is derived from an EMBL/GenBank/DDBJ whole genome shotgun (WGS) entry which is preliminary data.</text>
</comment>
<feature type="compositionally biased region" description="Low complexity" evidence="1">
    <location>
        <begin position="1"/>
        <end position="16"/>
    </location>
</feature>
<evidence type="ECO:0000256" key="2">
    <source>
        <dbReference type="SAM" id="Phobius"/>
    </source>
</evidence>
<keyword evidence="2" id="KW-1133">Transmembrane helix</keyword>
<feature type="transmembrane region" description="Helical" evidence="2">
    <location>
        <begin position="274"/>
        <end position="294"/>
    </location>
</feature>
<gene>
    <name evidence="3" type="ORF">JD78_02723</name>
</gene>
<feature type="transmembrane region" description="Helical" evidence="2">
    <location>
        <begin position="306"/>
        <end position="326"/>
    </location>
</feature>